<gene>
    <name evidence="2" type="ORF">OG367_11240</name>
</gene>
<sequence>MPIPPRARARALPVASGRGAARCTEGEGPDGVDEPDGRALWEDWDDWDG</sequence>
<evidence type="ECO:0000256" key="1">
    <source>
        <dbReference type="SAM" id="MobiDB-lite"/>
    </source>
</evidence>
<protein>
    <submittedName>
        <fullName evidence="2">Uncharacterized protein</fullName>
    </submittedName>
</protein>
<dbReference type="Proteomes" id="UP001431926">
    <property type="component" value="Chromosome"/>
</dbReference>
<keyword evidence="3" id="KW-1185">Reference proteome</keyword>
<organism evidence="2 3">
    <name type="scientific">Streptomyces anulatus</name>
    <name type="common">Streptomyces chrysomallus</name>
    <dbReference type="NCBI Taxonomy" id="1892"/>
    <lineage>
        <taxon>Bacteria</taxon>
        <taxon>Bacillati</taxon>
        <taxon>Actinomycetota</taxon>
        <taxon>Actinomycetes</taxon>
        <taxon>Kitasatosporales</taxon>
        <taxon>Streptomycetaceae</taxon>
        <taxon>Streptomyces</taxon>
    </lineage>
</organism>
<proteinExistence type="predicted"/>
<dbReference type="EMBL" id="CP109491">
    <property type="protein sequence ID" value="WUX36769.1"/>
    <property type="molecule type" value="Genomic_DNA"/>
</dbReference>
<evidence type="ECO:0000313" key="2">
    <source>
        <dbReference type="EMBL" id="WUX36769.1"/>
    </source>
</evidence>
<evidence type="ECO:0000313" key="3">
    <source>
        <dbReference type="Proteomes" id="UP001431926"/>
    </source>
</evidence>
<reference evidence="2" key="1">
    <citation type="submission" date="2022-10" db="EMBL/GenBank/DDBJ databases">
        <title>The complete genomes of actinobacterial strains from the NBC collection.</title>
        <authorList>
            <person name="Joergensen T.S."/>
            <person name="Alvarez Arevalo M."/>
            <person name="Sterndorff E.B."/>
            <person name="Faurdal D."/>
            <person name="Vuksanovic O."/>
            <person name="Mourched A.-S."/>
            <person name="Charusanti P."/>
            <person name="Shaw S."/>
            <person name="Blin K."/>
            <person name="Weber T."/>
        </authorList>
    </citation>
    <scope>NUCLEOTIDE SEQUENCE</scope>
    <source>
        <strain evidence="2">NBC_01436</strain>
    </source>
</reference>
<feature type="region of interest" description="Disordered" evidence="1">
    <location>
        <begin position="1"/>
        <end position="49"/>
    </location>
</feature>
<accession>A0ABZ1ZHM3</accession>
<name>A0ABZ1ZHM3_STRAQ</name>
<dbReference type="RefSeq" id="WP_329355681.1">
    <property type="nucleotide sequence ID" value="NZ_CP109490.1"/>
</dbReference>